<proteinExistence type="inferred from homology"/>
<feature type="chain" id="PRO_5002890715" description="RING-type E3 ubiquitin transferase" evidence="18">
    <location>
        <begin position="19"/>
        <end position="392"/>
    </location>
</feature>
<reference evidence="21" key="1">
    <citation type="journal article" date="2010" name="Nat. Biotechnol.">
        <title>Draft genome sequence of the oilseed species Ricinus communis.</title>
        <authorList>
            <person name="Chan A.P."/>
            <person name="Crabtree J."/>
            <person name="Zhao Q."/>
            <person name="Lorenzi H."/>
            <person name="Orvis J."/>
            <person name="Puiu D."/>
            <person name="Melake-Berhan A."/>
            <person name="Jones K.M."/>
            <person name="Redman J."/>
            <person name="Chen G."/>
            <person name="Cahoon E.B."/>
            <person name="Gedil M."/>
            <person name="Stanke M."/>
            <person name="Haas B.J."/>
            <person name="Wortman J.R."/>
            <person name="Fraser-Liggett C.M."/>
            <person name="Ravel J."/>
            <person name="Rabinowicz P.D."/>
        </authorList>
    </citation>
    <scope>NUCLEOTIDE SEQUENCE [LARGE SCALE GENOMIC DNA]</scope>
    <source>
        <strain evidence="21">cv. Hale</strain>
    </source>
</reference>
<dbReference type="InterPro" id="IPR025287">
    <property type="entry name" value="WAK_GUB"/>
</dbReference>
<dbReference type="AlphaFoldDB" id="B9RCS7"/>
<evidence type="ECO:0000256" key="4">
    <source>
        <dbReference type="ARBA" id="ARBA00012483"/>
    </source>
</evidence>
<comment type="catalytic activity">
    <reaction evidence="1">
        <text>S-ubiquitinyl-[E2 ubiquitin-conjugating enzyme]-L-cysteine + [acceptor protein]-L-lysine = [E2 ubiquitin-conjugating enzyme]-L-cysteine + N(6)-ubiquitinyl-[acceptor protein]-L-lysine.</text>
        <dbReference type="EC" id="2.3.2.27"/>
    </reaction>
</comment>
<dbReference type="GO" id="GO:0016020">
    <property type="term" value="C:membrane"/>
    <property type="evidence" value="ECO:0007669"/>
    <property type="project" value="UniProtKB-SubCell"/>
</dbReference>
<keyword evidence="12 17" id="KW-1133">Transmembrane helix</keyword>
<keyword evidence="21" id="KW-1185">Reference proteome</keyword>
<keyword evidence="5" id="KW-0808">Transferase</keyword>
<dbReference type="InterPro" id="IPR013083">
    <property type="entry name" value="Znf_RING/FYVE/PHD"/>
</dbReference>
<evidence type="ECO:0000313" key="20">
    <source>
        <dbReference type="EMBL" id="EEF51348.1"/>
    </source>
</evidence>
<evidence type="ECO:0000256" key="18">
    <source>
        <dbReference type="SAM" id="SignalP"/>
    </source>
</evidence>
<organism evidence="20 21">
    <name type="scientific">Ricinus communis</name>
    <name type="common">Castor bean</name>
    <dbReference type="NCBI Taxonomy" id="3988"/>
    <lineage>
        <taxon>Eukaryota</taxon>
        <taxon>Viridiplantae</taxon>
        <taxon>Streptophyta</taxon>
        <taxon>Embryophyta</taxon>
        <taxon>Tracheophyta</taxon>
        <taxon>Spermatophyta</taxon>
        <taxon>Magnoliopsida</taxon>
        <taxon>eudicotyledons</taxon>
        <taxon>Gunneridae</taxon>
        <taxon>Pentapetalae</taxon>
        <taxon>rosids</taxon>
        <taxon>fabids</taxon>
        <taxon>Malpighiales</taxon>
        <taxon>Euphorbiaceae</taxon>
        <taxon>Acalyphoideae</taxon>
        <taxon>Acalypheae</taxon>
        <taxon>Ricinus</taxon>
    </lineage>
</organism>
<evidence type="ECO:0000256" key="16">
    <source>
        <dbReference type="SAM" id="MobiDB-lite"/>
    </source>
</evidence>
<evidence type="ECO:0000256" key="15">
    <source>
        <dbReference type="PROSITE-ProRule" id="PRU00175"/>
    </source>
</evidence>
<evidence type="ECO:0000256" key="2">
    <source>
        <dbReference type="ARBA" id="ARBA00004167"/>
    </source>
</evidence>
<dbReference type="GO" id="GO:0061630">
    <property type="term" value="F:ubiquitin protein ligase activity"/>
    <property type="evidence" value="ECO:0007669"/>
    <property type="project" value="UniProtKB-EC"/>
</dbReference>
<dbReference type="STRING" id="3988.B9RCS7"/>
<dbReference type="CDD" id="cd16461">
    <property type="entry name" value="RING-H2_EL5-like"/>
    <property type="match status" value="1"/>
</dbReference>
<protein>
    <recommendedName>
        <fullName evidence="4">RING-type E3 ubiquitin transferase</fullName>
        <ecNumber evidence="4">2.3.2.27</ecNumber>
    </recommendedName>
</protein>
<dbReference type="EMBL" id="EQ973774">
    <property type="protein sequence ID" value="EEF51348.1"/>
    <property type="molecule type" value="Genomic_DNA"/>
</dbReference>
<keyword evidence="8 18" id="KW-0732">Signal</keyword>
<evidence type="ECO:0000256" key="12">
    <source>
        <dbReference type="ARBA" id="ARBA00022989"/>
    </source>
</evidence>
<dbReference type="InterPro" id="IPR001841">
    <property type="entry name" value="Znf_RING"/>
</dbReference>
<evidence type="ECO:0000256" key="7">
    <source>
        <dbReference type="ARBA" id="ARBA00022723"/>
    </source>
</evidence>
<evidence type="ECO:0000256" key="3">
    <source>
        <dbReference type="ARBA" id="ARBA00004906"/>
    </source>
</evidence>
<dbReference type="OrthoDB" id="8062037at2759"/>
<keyword evidence="10" id="KW-0833">Ubl conjugation pathway</keyword>
<evidence type="ECO:0000256" key="11">
    <source>
        <dbReference type="ARBA" id="ARBA00022833"/>
    </source>
</evidence>
<dbReference type="EC" id="2.3.2.27" evidence="4"/>
<evidence type="ECO:0000313" key="21">
    <source>
        <dbReference type="Proteomes" id="UP000008311"/>
    </source>
</evidence>
<evidence type="ECO:0000256" key="10">
    <source>
        <dbReference type="ARBA" id="ARBA00022786"/>
    </source>
</evidence>
<evidence type="ECO:0000256" key="8">
    <source>
        <dbReference type="ARBA" id="ARBA00022729"/>
    </source>
</evidence>
<accession>B9RCS7</accession>
<gene>
    <name evidence="20" type="ORF">RCOM_1692030</name>
</gene>
<dbReference type="Gene3D" id="3.30.40.10">
    <property type="entry name" value="Zinc/RING finger domain, C3HC4 (zinc finger)"/>
    <property type="match status" value="1"/>
</dbReference>
<evidence type="ECO:0000256" key="1">
    <source>
        <dbReference type="ARBA" id="ARBA00000900"/>
    </source>
</evidence>
<feature type="transmembrane region" description="Helical" evidence="17">
    <location>
        <begin position="231"/>
        <end position="254"/>
    </location>
</feature>
<feature type="domain" description="RING-type" evidence="19">
    <location>
        <begin position="311"/>
        <end position="353"/>
    </location>
</feature>
<feature type="signal peptide" evidence="18">
    <location>
        <begin position="1"/>
        <end position="18"/>
    </location>
</feature>
<dbReference type="PANTHER" id="PTHR46279:SF31">
    <property type="entry name" value="RING-H2 FINGER PROTEIN ATL20-LIKE ISOFORM X1"/>
    <property type="match status" value="1"/>
</dbReference>
<sequence>MAKLILFFFLVFVTVAHGLQFCQESCSRTGQEIRFPFGLTGGRCSYPGFNLSCSAGDQTILALPRAGNFIVQFIDYSAQQIYIRDPGNCIAERFLKNFSLSGSPFIAEIYRSFTFLNCSSNFSASFLPPSSRKVKCLSSENSTVVALLNSYDQGYEPSSFPSCTVMAKRVEVPVSWYRWAEGDASLTWTKPDCRSCEERGGTCGFKGDTGLDIGCFDLPRSKRALPRSAKYGIIIGIGIPGLLCIIGLGCYVAGRVGTYRRSLHSSTALNATFPRQPSMAVTGIDGATLELYPKTLLGESRRLPKPNDNTCPICLCEYQPKETLRTIPECNHYFHADCIDEWLKMNATCPLCRNSPDVSSVATPSSSLSASSIATTPSSSLSDSSSSLYSGP</sequence>
<evidence type="ECO:0000256" key="5">
    <source>
        <dbReference type="ARBA" id="ARBA00022679"/>
    </source>
</evidence>
<keyword evidence="6 17" id="KW-0812">Transmembrane</keyword>
<comment type="similarity">
    <text evidence="14">Belongs to the RING-type zinc finger family. ATL subfamily.</text>
</comment>
<name>B9RCS7_RICCO</name>
<evidence type="ECO:0000259" key="19">
    <source>
        <dbReference type="PROSITE" id="PS50089"/>
    </source>
</evidence>
<dbReference type="Pfam" id="PF13639">
    <property type="entry name" value="zf-RING_2"/>
    <property type="match status" value="1"/>
</dbReference>
<evidence type="ECO:0000256" key="14">
    <source>
        <dbReference type="ARBA" id="ARBA00024209"/>
    </source>
</evidence>
<comment type="subcellular location">
    <subcellularLocation>
        <location evidence="2">Membrane</location>
        <topology evidence="2">Single-pass membrane protein</topology>
    </subcellularLocation>
</comment>
<keyword evidence="11" id="KW-0862">Zinc</keyword>
<dbReference type="GO" id="GO:0008270">
    <property type="term" value="F:zinc ion binding"/>
    <property type="evidence" value="ECO:0007669"/>
    <property type="project" value="UniProtKB-KW"/>
</dbReference>
<dbReference type="SUPFAM" id="SSF57850">
    <property type="entry name" value="RING/U-box"/>
    <property type="match status" value="1"/>
</dbReference>
<keyword evidence="13 17" id="KW-0472">Membrane</keyword>
<dbReference type="OMA" id="LCRNSPE"/>
<evidence type="ECO:0000256" key="6">
    <source>
        <dbReference type="ARBA" id="ARBA00022692"/>
    </source>
</evidence>
<dbReference type="InterPro" id="IPR046948">
    <property type="entry name" value="ATL20-22-like"/>
</dbReference>
<comment type="pathway">
    <text evidence="3">Protein modification; protein ubiquitination.</text>
</comment>
<dbReference type="KEGG" id="rcu:8287772"/>
<feature type="region of interest" description="Disordered" evidence="16">
    <location>
        <begin position="360"/>
        <end position="392"/>
    </location>
</feature>
<dbReference type="PROSITE" id="PS50089">
    <property type="entry name" value="ZF_RING_2"/>
    <property type="match status" value="1"/>
</dbReference>
<keyword evidence="7" id="KW-0479">Metal-binding</keyword>
<dbReference type="Pfam" id="PF13947">
    <property type="entry name" value="GUB_WAK_bind"/>
    <property type="match status" value="1"/>
</dbReference>
<dbReference type="SMART" id="SM00184">
    <property type="entry name" value="RING"/>
    <property type="match status" value="1"/>
</dbReference>
<keyword evidence="9 15" id="KW-0863">Zinc-finger</keyword>
<dbReference type="eggNOG" id="KOG0800">
    <property type="taxonomic scope" value="Eukaryota"/>
</dbReference>
<dbReference type="GO" id="GO:0030247">
    <property type="term" value="F:polysaccharide binding"/>
    <property type="evidence" value="ECO:0007669"/>
    <property type="project" value="InterPro"/>
</dbReference>
<dbReference type="InParanoid" id="B9RCS7"/>
<evidence type="ECO:0000256" key="9">
    <source>
        <dbReference type="ARBA" id="ARBA00022771"/>
    </source>
</evidence>
<dbReference type="PANTHER" id="PTHR46279">
    <property type="entry name" value="RING/U-BOX SUPERFAMILY PROTEIN"/>
    <property type="match status" value="1"/>
</dbReference>
<evidence type="ECO:0000256" key="13">
    <source>
        <dbReference type="ARBA" id="ARBA00023136"/>
    </source>
</evidence>
<evidence type="ECO:0000256" key="17">
    <source>
        <dbReference type="SAM" id="Phobius"/>
    </source>
</evidence>
<dbReference type="Proteomes" id="UP000008311">
    <property type="component" value="Unassembled WGS sequence"/>
</dbReference>